<dbReference type="EMBL" id="JAUIQD010000003">
    <property type="protein sequence ID" value="KAK3358075.1"/>
    <property type="molecule type" value="Genomic_DNA"/>
</dbReference>
<keyword evidence="2" id="KW-1185">Reference proteome</keyword>
<sequence>MSGPQQRPESTAGMSTGHVWGSARATSDCNHDAPGHTVLYKAVDQARIKGLLGEDGTLSDMSKLFQLSWSPTPSNFNNCVPMFSFAPDVKVAEYYAAHEKRRTNCESMVMVVLRIPNAAIESPTEPDIQHLHWPSSDRKQMIWRCTRSVLLSSLAQFRGT</sequence>
<organism evidence="1 2">
    <name type="scientific">Lasiosphaeria hispida</name>
    <dbReference type="NCBI Taxonomy" id="260671"/>
    <lineage>
        <taxon>Eukaryota</taxon>
        <taxon>Fungi</taxon>
        <taxon>Dikarya</taxon>
        <taxon>Ascomycota</taxon>
        <taxon>Pezizomycotina</taxon>
        <taxon>Sordariomycetes</taxon>
        <taxon>Sordariomycetidae</taxon>
        <taxon>Sordariales</taxon>
        <taxon>Lasiosphaeriaceae</taxon>
        <taxon>Lasiosphaeria</taxon>
    </lineage>
</organism>
<gene>
    <name evidence="1" type="ORF">B0T25DRAFT_176464</name>
</gene>
<reference evidence="1" key="2">
    <citation type="submission" date="2023-06" db="EMBL/GenBank/DDBJ databases">
        <authorList>
            <consortium name="Lawrence Berkeley National Laboratory"/>
            <person name="Haridas S."/>
            <person name="Hensen N."/>
            <person name="Bonometti L."/>
            <person name="Westerberg I."/>
            <person name="Brannstrom I.O."/>
            <person name="Guillou S."/>
            <person name="Cros-Aarteil S."/>
            <person name="Calhoun S."/>
            <person name="Kuo A."/>
            <person name="Mondo S."/>
            <person name="Pangilinan J."/>
            <person name="Riley R."/>
            <person name="Labutti K."/>
            <person name="Andreopoulos B."/>
            <person name="Lipzen A."/>
            <person name="Chen C."/>
            <person name="Yanf M."/>
            <person name="Daum C."/>
            <person name="Ng V."/>
            <person name="Clum A."/>
            <person name="Steindorff A."/>
            <person name="Ohm R."/>
            <person name="Martin F."/>
            <person name="Silar P."/>
            <person name="Natvig D."/>
            <person name="Lalanne C."/>
            <person name="Gautier V."/>
            <person name="Ament-Velasquez S.L."/>
            <person name="Kruys A."/>
            <person name="Hutchinson M.I."/>
            <person name="Powell A.J."/>
            <person name="Barry K."/>
            <person name="Miller A.N."/>
            <person name="Grigoriev I.V."/>
            <person name="Debuchy R."/>
            <person name="Gladieux P."/>
            <person name="Thoren M.H."/>
            <person name="Johannesson H."/>
        </authorList>
    </citation>
    <scope>NUCLEOTIDE SEQUENCE</scope>
    <source>
        <strain evidence="1">CBS 955.72</strain>
    </source>
</reference>
<reference evidence="1" key="1">
    <citation type="journal article" date="2023" name="Mol. Phylogenet. Evol.">
        <title>Genome-scale phylogeny and comparative genomics of the fungal order Sordariales.</title>
        <authorList>
            <person name="Hensen N."/>
            <person name="Bonometti L."/>
            <person name="Westerberg I."/>
            <person name="Brannstrom I.O."/>
            <person name="Guillou S."/>
            <person name="Cros-Aarteil S."/>
            <person name="Calhoun S."/>
            <person name="Haridas S."/>
            <person name="Kuo A."/>
            <person name="Mondo S."/>
            <person name="Pangilinan J."/>
            <person name="Riley R."/>
            <person name="LaButti K."/>
            <person name="Andreopoulos B."/>
            <person name="Lipzen A."/>
            <person name="Chen C."/>
            <person name="Yan M."/>
            <person name="Daum C."/>
            <person name="Ng V."/>
            <person name="Clum A."/>
            <person name="Steindorff A."/>
            <person name="Ohm R.A."/>
            <person name="Martin F."/>
            <person name="Silar P."/>
            <person name="Natvig D.O."/>
            <person name="Lalanne C."/>
            <person name="Gautier V."/>
            <person name="Ament-Velasquez S.L."/>
            <person name="Kruys A."/>
            <person name="Hutchinson M.I."/>
            <person name="Powell A.J."/>
            <person name="Barry K."/>
            <person name="Miller A.N."/>
            <person name="Grigoriev I.V."/>
            <person name="Debuchy R."/>
            <person name="Gladieux P."/>
            <person name="Hiltunen Thoren M."/>
            <person name="Johannesson H."/>
        </authorList>
    </citation>
    <scope>NUCLEOTIDE SEQUENCE</scope>
    <source>
        <strain evidence="1">CBS 955.72</strain>
    </source>
</reference>
<evidence type="ECO:0000313" key="1">
    <source>
        <dbReference type="EMBL" id="KAK3358075.1"/>
    </source>
</evidence>
<accession>A0AAJ0MGR5</accession>
<protein>
    <submittedName>
        <fullName evidence="1">Uncharacterized protein</fullName>
    </submittedName>
</protein>
<dbReference type="AlphaFoldDB" id="A0AAJ0MGR5"/>
<comment type="caution">
    <text evidence="1">The sequence shown here is derived from an EMBL/GenBank/DDBJ whole genome shotgun (WGS) entry which is preliminary data.</text>
</comment>
<proteinExistence type="predicted"/>
<name>A0AAJ0MGR5_9PEZI</name>
<dbReference type="Proteomes" id="UP001275084">
    <property type="component" value="Unassembled WGS sequence"/>
</dbReference>
<evidence type="ECO:0000313" key="2">
    <source>
        <dbReference type="Proteomes" id="UP001275084"/>
    </source>
</evidence>